<dbReference type="InterPro" id="IPR012131">
    <property type="entry name" value="Hstdl_DH"/>
</dbReference>
<keyword evidence="1" id="KW-0560">Oxidoreductase</keyword>
<dbReference type="GO" id="GO:0000105">
    <property type="term" value="P:L-histidine biosynthetic process"/>
    <property type="evidence" value="ECO:0007669"/>
    <property type="project" value="TreeGrafter"/>
</dbReference>
<name>A0A382MFK6_9ZZZZ</name>
<sequence length="51" mass="5658">MPTYGYARCYSGLSVEAFQKTITVQALTEHGLKNLGDTIETLAKVFQPMFS</sequence>
<evidence type="ECO:0000313" key="2">
    <source>
        <dbReference type="EMBL" id="SVC47308.1"/>
    </source>
</evidence>
<evidence type="ECO:0000256" key="1">
    <source>
        <dbReference type="ARBA" id="ARBA00023002"/>
    </source>
</evidence>
<protein>
    <submittedName>
        <fullName evidence="2">Uncharacterized protein</fullName>
    </submittedName>
</protein>
<dbReference type="GO" id="GO:0046872">
    <property type="term" value="F:metal ion binding"/>
    <property type="evidence" value="ECO:0007669"/>
    <property type="project" value="InterPro"/>
</dbReference>
<dbReference type="GO" id="GO:0005737">
    <property type="term" value="C:cytoplasm"/>
    <property type="evidence" value="ECO:0007669"/>
    <property type="project" value="TreeGrafter"/>
</dbReference>
<organism evidence="2">
    <name type="scientific">marine metagenome</name>
    <dbReference type="NCBI Taxonomy" id="408172"/>
    <lineage>
        <taxon>unclassified sequences</taxon>
        <taxon>metagenomes</taxon>
        <taxon>ecological metagenomes</taxon>
    </lineage>
</organism>
<dbReference type="PANTHER" id="PTHR21256">
    <property type="entry name" value="HISTIDINOL DEHYDROGENASE HDH"/>
    <property type="match status" value="1"/>
</dbReference>
<accession>A0A382MFK6</accession>
<dbReference type="GO" id="GO:0004399">
    <property type="term" value="F:histidinol dehydrogenase activity"/>
    <property type="evidence" value="ECO:0007669"/>
    <property type="project" value="TreeGrafter"/>
</dbReference>
<dbReference type="AlphaFoldDB" id="A0A382MFK6"/>
<dbReference type="PANTHER" id="PTHR21256:SF2">
    <property type="entry name" value="HISTIDINE BIOSYNTHESIS TRIFUNCTIONAL PROTEIN"/>
    <property type="match status" value="1"/>
</dbReference>
<reference evidence="2" key="1">
    <citation type="submission" date="2018-05" db="EMBL/GenBank/DDBJ databases">
        <authorList>
            <person name="Lanie J.A."/>
            <person name="Ng W.-L."/>
            <person name="Kazmierczak K.M."/>
            <person name="Andrzejewski T.M."/>
            <person name="Davidsen T.M."/>
            <person name="Wayne K.J."/>
            <person name="Tettelin H."/>
            <person name="Glass J.I."/>
            <person name="Rusch D."/>
            <person name="Podicherti R."/>
            <person name="Tsui H.-C.T."/>
            <person name="Winkler M.E."/>
        </authorList>
    </citation>
    <scope>NUCLEOTIDE SEQUENCE</scope>
</reference>
<dbReference type="EMBL" id="UINC01093135">
    <property type="protein sequence ID" value="SVC47308.1"/>
    <property type="molecule type" value="Genomic_DNA"/>
</dbReference>
<gene>
    <name evidence="2" type="ORF">METZ01_LOCUS300162</name>
</gene>
<dbReference type="Gene3D" id="1.20.5.1300">
    <property type="match status" value="1"/>
</dbReference>
<proteinExistence type="predicted"/>
<dbReference type="Pfam" id="PF00815">
    <property type="entry name" value="Histidinol_dh"/>
    <property type="match status" value="1"/>
</dbReference>
<dbReference type="GO" id="GO:0051287">
    <property type="term" value="F:NAD binding"/>
    <property type="evidence" value="ECO:0007669"/>
    <property type="project" value="InterPro"/>
</dbReference>